<evidence type="ECO:0000256" key="4">
    <source>
        <dbReference type="ARBA" id="ARBA00023163"/>
    </source>
</evidence>
<evidence type="ECO:0000256" key="2">
    <source>
        <dbReference type="ARBA" id="ARBA00023015"/>
    </source>
</evidence>
<comment type="caution">
    <text evidence="7">The sequence shown here is derived from an EMBL/GenBank/DDBJ whole genome shotgun (WGS) entry which is preliminary data.</text>
</comment>
<dbReference type="PRINTS" id="PR00039">
    <property type="entry name" value="HTHLYSR"/>
</dbReference>
<keyword evidence="2" id="KW-0805">Transcription regulation</keyword>
<dbReference type="PANTHER" id="PTHR30579">
    <property type="entry name" value="TRANSCRIPTIONAL REGULATOR"/>
    <property type="match status" value="1"/>
</dbReference>
<dbReference type="GO" id="GO:0003677">
    <property type="term" value="F:DNA binding"/>
    <property type="evidence" value="ECO:0007669"/>
    <property type="project" value="UniProtKB-KW"/>
</dbReference>
<keyword evidence="8" id="KW-1185">Reference proteome</keyword>
<evidence type="ECO:0000259" key="6">
    <source>
        <dbReference type="PROSITE" id="PS50931"/>
    </source>
</evidence>
<dbReference type="Proteomes" id="UP000269692">
    <property type="component" value="Unassembled WGS sequence"/>
</dbReference>
<keyword evidence="4" id="KW-0804">Transcription</keyword>
<evidence type="ECO:0000313" key="8">
    <source>
        <dbReference type="Proteomes" id="UP000269692"/>
    </source>
</evidence>
<evidence type="ECO:0000256" key="1">
    <source>
        <dbReference type="ARBA" id="ARBA00009437"/>
    </source>
</evidence>
<reference evidence="7 8" key="1">
    <citation type="submission" date="2018-10" db="EMBL/GenBank/DDBJ databases">
        <title>Xanthobacter tagetidis genome sequencing and assembly.</title>
        <authorList>
            <person name="Maclea K.S."/>
            <person name="Goen A.E."/>
            <person name="Fatima S.A."/>
        </authorList>
    </citation>
    <scope>NUCLEOTIDE SEQUENCE [LARGE SCALE GENOMIC DNA]</scope>
    <source>
        <strain evidence="7 8">ATCC 700314</strain>
    </source>
</reference>
<name>A0A3L7ANJ1_9HYPH</name>
<dbReference type="InterPro" id="IPR036388">
    <property type="entry name" value="WH-like_DNA-bd_sf"/>
</dbReference>
<keyword evidence="3" id="KW-0238">DNA-binding</keyword>
<organism evidence="7 8">
    <name type="scientific">Xanthobacter tagetidis</name>
    <dbReference type="NCBI Taxonomy" id="60216"/>
    <lineage>
        <taxon>Bacteria</taxon>
        <taxon>Pseudomonadati</taxon>
        <taxon>Pseudomonadota</taxon>
        <taxon>Alphaproteobacteria</taxon>
        <taxon>Hyphomicrobiales</taxon>
        <taxon>Xanthobacteraceae</taxon>
        <taxon>Xanthobacter</taxon>
    </lineage>
</organism>
<dbReference type="Gene3D" id="1.10.10.10">
    <property type="entry name" value="Winged helix-like DNA-binding domain superfamily/Winged helix DNA-binding domain"/>
    <property type="match status" value="1"/>
</dbReference>
<feature type="domain" description="HTH lysR-type" evidence="6">
    <location>
        <begin position="5"/>
        <end position="62"/>
    </location>
</feature>
<dbReference type="PANTHER" id="PTHR30579:SF7">
    <property type="entry name" value="HTH-TYPE TRANSCRIPTIONAL REGULATOR LRHA-RELATED"/>
    <property type="match status" value="1"/>
</dbReference>
<dbReference type="SUPFAM" id="SSF46785">
    <property type="entry name" value="Winged helix' DNA-binding domain"/>
    <property type="match status" value="1"/>
</dbReference>
<sequence length="308" mass="33773">MIPDLDIALVRTFLAIVDTGGLTSAGRVVGRTQPAVTQQIKRLEDALGRPLFDLDRRHLKLTADGEVFLEYARAIMRLNDEARARFDASEIRGTVTLGVPDLYAAYLLPQLLRRFARAHPHVEIEMRCMRSVHLYEAMLRDELDLVIATLQPDLKTGTVVRREPLTWVAGLHDRPEAEEVVPLAVLPPGSVYRQRALEALGRAGRRWTITSFSESLAGLQAAVFAGLAVSVFPRCAVQPGMRCPGPRDGLPDLPAIELVLHRRPMALSAAAEHLGDFVERELAQVAAFHPTADAGSPSPRAPRAVGRA</sequence>
<dbReference type="InterPro" id="IPR005119">
    <property type="entry name" value="LysR_subst-bd"/>
</dbReference>
<feature type="region of interest" description="Disordered" evidence="5">
    <location>
        <begin position="289"/>
        <end position="308"/>
    </location>
</feature>
<comment type="similarity">
    <text evidence="1">Belongs to the LysR transcriptional regulatory family.</text>
</comment>
<protein>
    <submittedName>
        <fullName evidence="7">LysR family transcriptional regulator</fullName>
    </submittedName>
</protein>
<proteinExistence type="inferred from homology"/>
<evidence type="ECO:0000256" key="3">
    <source>
        <dbReference type="ARBA" id="ARBA00023125"/>
    </source>
</evidence>
<dbReference type="EMBL" id="RCTF01000002">
    <property type="protein sequence ID" value="RLP80982.1"/>
    <property type="molecule type" value="Genomic_DNA"/>
</dbReference>
<dbReference type="OrthoDB" id="9789529at2"/>
<gene>
    <name evidence="7" type="ORF">D9R14_02975</name>
</gene>
<dbReference type="Pfam" id="PF00126">
    <property type="entry name" value="HTH_1"/>
    <property type="match status" value="1"/>
</dbReference>
<accession>A0A3L7ANJ1</accession>
<evidence type="ECO:0000313" key="7">
    <source>
        <dbReference type="EMBL" id="RLP80982.1"/>
    </source>
</evidence>
<dbReference type="AlphaFoldDB" id="A0A3L7ANJ1"/>
<dbReference type="InterPro" id="IPR050176">
    <property type="entry name" value="LTTR"/>
</dbReference>
<evidence type="ECO:0000256" key="5">
    <source>
        <dbReference type="SAM" id="MobiDB-lite"/>
    </source>
</evidence>
<dbReference type="Pfam" id="PF03466">
    <property type="entry name" value="LysR_substrate"/>
    <property type="match status" value="1"/>
</dbReference>
<dbReference type="GO" id="GO:0003700">
    <property type="term" value="F:DNA-binding transcription factor activity"/>
    <property type="evidence" value="ECO:0007669"/>
    <property type="project" value="InterPro"/>
</dbReference>
<dbReference type="SUPFAM" id="SSF53850">
    <property type="entry name" value="Periplasmic binding protein-like II"/>
    <property type="match status" value="1"/>
</dbReference>
<dbReference type="PROSITE" id="PS50931">
    <property type="entry name" value="HTH_LYSR"/>
    <property type="match status" value="1"/>
</dbReference>
<dbReference type="InterPro" id="IPR036390">
    <property type="entry name" value="WH_DNA-bd_sf"/>
</dbReference>
<dbReference type="InterPro" id="IPR000847">
    <property type="entry name" value="LysR_HTH_N"/>
</dbReference>
<dbReference type="Gene3D" id="3.40.190.10">
    <property type="entry name" value="Periplasmic binding protein-like II"/>
    <property type="match status" value="2"/>
</dbReference>